<dbReference type="STRING" id="1004156.AYP45_09330"/>
<reference evidence="1 2" key="1">
    <citation type="journal article" date="2017" name="Water Res.">
        <title>Discovery and metagenomic analysis of an anammox bacterial enrichment related to Candidatus "Brocadia caroliniensis" in a full-scale glycerol-fed nitritation-denitritation separate centrate treatment process.</title>
        <authorList>
            <person name="Park H."/>
            <person name="Brotto A.C."/>
            <person name="van Loosdrecht M.C."/>
            <person name="Chandran K."/>
        </authorList>
    </citation>
    <scope>NUCLEOTIDE SEQUENCE [LARGE SCALE GENOMIC DNA]</scope>
    <source>
        <strain evidence="1">26THWARD</strain>
    </source>
</reference>
<comment type="caution">
    <text evidence="1">The sequence shown here is derived from an EMBL/GenBank/DDBJ whole genome shotgun (WGS) entry which is preliminary data.</text>
</comment>
<evidence type="ECO:0000313" key="2">
    <source>
        <dbReference type="Proteomes" id="UP000189681"/>
    </source>
</evidence>
<evidence type="ECO:0000313" key="1">
    <source>
        <dbReference type="EMBL" id="OOP56398.1"/>
    </source>
</evidence>
<protein>
    <submittedName>
        <fullName evidence="1">Uncharacterized protein</fullName>
    </submittedName>
</protein>
<name>A0A1V4ATD2_9BACT</name>
<sequence>MCRHFKVSATPLHTPTLSREGIHGWVNLIIKAAEGLTQGIGISITPHNPPVNGGKVAEGLTQKMKRTPVSLHRGIV</sequence>
<dbReference type="Proteomes" id="UP000189681">
    <property type="component" value="Unassembled WGS sequence"/>
</dbReference>
<dbReference type="AlphaFoldDB" id="A0A1V4ATD2"/>
<organism evidence="1 2">
    <name type="scientific">Candidatus Brocadia carolinensis</name>
    <dbReference type="NCBI Taxonomy" id="1004156"/>
    <lineage>
        <taxon>Bacteria</taxon>
        <taxon>Pseudomonadati</taxon>
        <taxon>Planctomycetota</taxon>
        <taxon>Candidatus Brocadiia</taxon>
        <taxon>Candidatus Brocadiales</taxon>
        <taxon>Candidatus Brocadiaceae</taxon>
        <taxon>Candidatus Brocadia</taxon>
    </lineage>
</organism>
<dbReference type="EMBL" id="AYTS01000084">
    <property type="protein sequence ID" value="OOP56398.1"/>
    <property type="molecule type" value="Genomic_DNA"/>
</dbReference>
<proteinExistence type="predicted"/>
<gene>
    <name evidence="1" type="ORF">AYP45_09330</name>
</gene>
<accession>A0A1V4ATD2</accession>